<sequence>MESIQPTTLKKAEITVLSQAWAWIWVVIKAQALSACKPFRQSAINKIWDRPINHSFASGTKWLAQAILPDAIKTGVDTACNEKSTTLSDAIKPAWAWFTQTKYALKTLFALSELSHCIENPVMRVWA</sequence>
<organism evidence="1 2">
    <name type="scientific">Mycena maculata</name>
    <dbReference type="NCBI Taxonomy" id="230809"/>
    <lineage>
        <taxon>Eukaryota</taxon>
        <taxon>Fungi</taxon>
        <taxon>Dikarya</taxon>
        <taxon>Basidiomycota</taxon>
        <taxon>Agaricomycotina</taxon>
        <taxon>Agaricomycetes</taxon>
        <taxon>Agaricomycetidae</taxon>
        <taxon>Agaricales</taxon>
        <taxon>Marasmiineae</taxon>
        <taxon>Mycenaceae</taxon>
        <taxon>Mycena</taxon>
    </lineage>
</organism>
<protein>
    <submittedName>
        <fullName evidence="1">Uncharacterized protein</fullName>
    </submittedName>
</protein>
<gene>
    <name evidence="1" type="ORF">DFH07DRAFT_764364</name>
</gene>
<dbReference type="AlphaFoldDB" id="A0AAD7KGB3"/>
<dbReference type="EMBL" id="JARJLG010000002">
    <property type="protein sequence ID" value="KAJ7783999.1"/>
    <property type="molecule type" value="Genomic_DNA"/>
</dbReference>
<name>A0AAD7KGB3_9AGAR</name>
<evidence type="ECO:0000313" key="1">
    <source>
        <dbReference type="EMBL" id="KAJ7783999.1"/>
    </source>
</evidence>
<accession>A0AAD7KGB3</accession>
<comment type="caution">
    <text evidence="1">The sequence shown here is derived from an EMBL/GenBank/DDBJ whole genome shotgun (WGS) entry which is preliminary data.</text>
</comment>
<dbReference type="Proteomes" id="UP001215280">
    <property type="component" value="Unassembled WGS sequence"/>
</dbReference>
<reference evidence="1" key="1">
    <citation type="submission" date="2023-03" db="EMBL/GenBank/DDBJ databases">
        <title>Massive genome expansion in bonnet fungi (Mycena s.s.) driven by repeated elements and novel gene families across ecological guilds.</title>
        <authorList>
            <consortium name="Lawrence Berkeley National Laboratory"/>
            <person name="Harder C.B."/>
            <person name="Miyauchi S."/>
            <person name="Viragh M."/>
            <person name="Kuo A."/>
            <person name="Thoen E."/>
            <person name="Andreopoulos B."/>
            <person name="Lu D."/>
            <person name="Skrede I."/>
            <person name="Drula E."/>
            <person name="Henrissat B."/>
            <person name="Morin E."/>
            <person name="Kohler A."/>
            <person name="Barry K."/>
            <person name="LaButti K."/>
            <person name="Morin E."/>
            <person name="Salamov A."/>
            <person name="Lipzen A."/>
            <person name="Mereny Z."/>
            <person name="Hegedus B."/>
            <person name="Baldrian P."/>
            <person name="Stursova M."/>
            <person name="Weitz H."/>
            <person name="Taylor A."/>
            <person name="Grigoriev I.V."/>
            <person name="Nagy L.G."/>
            <person name="Martin F."/>
            <person name="Kauserud H."/>
        </authorList>
    </citation>
    <scope>NUCLEOTIDE SEQUENCE</scope>
    <source>
        <strain evidence="1">CBHHK188m</strain>
    </source>
</reference>
<evidence type="ECO:0000313" key="2">
    <source>
        <dbReference type="Proteomes" id="UP001215280"/>
    </source>
</evidence>
<proteinExistence type="predicted"/>
<keyword evidence="2" id="KW-1185">Reference proteome</keyword>